<dbReference type="SMART" id="SM00283">
    <property type="entry name" value="MA"/>
    <property type="match status" value="1"/>
</dbReference>
<keyword evidence="3" id="KW-0807">Transducer</keyword>
<feature type="domain" description="HAMP" evidence="6">
    <location>
        <begin position="114"/>
        <end position="166"/>
    </location>
</feature>
<evidence type="ECO:0000313" key="8">
    <source>
        <dbReference type="Proteomes" id="UP000007089"/>
    </source>
</evidence>
<feature type="domain" description="HAMP" evidence="6">
    <location>
        <begin position="387"/>
        <end position="439"/>
    </location>
</feature>
<dbReference type="SUPFAM" id="SSF58104">
    <property type="entry name" value="Methyl-accepting chemotaxis protein (MCP) signaling domain"/>
    <property type="match status" value="1"/>
</dbReference>
<evidence type="ECO:0000259" key="5">
    <source>
        <dbReference type="PROSITE" id="PS50111"/>
    </source>
</evidence>
<keyword evidence="4" id="KW-0472">Membrane</keyword>
<dbReference type="InterPro" id="IPR003660">
    <property type="entry name" value="HAMP_dom"/>
</dbReference>
<evidence type="ECO:0000256" key="1">
    <source>
        <dbReference type="ARBA" id="ARBA00022500"/>
    </source>
</evidence>
<dbReference type="SMART" id="SM00304">
    <property type="entry name" value="HAMP"/>
    <property type="match status" value="4"/>
</dbReference>
<proteinExistence type="inferred from homology"/>
<name>B8JA23_ANAD2</name>
<keyword evidence="4" id="KW-1133">Transmembrane helix</keyword>
<accession>B8JA23</accession>
<dbReference type="PROSITE" id="PS50885">
    <property type="entry name" value="HAMP"/>
    <property type="match status" value="3"/>
</dbReference>
<keyword evidence="1" id="KW-0145">Chemotaxis</keyword>
<evidence type="ECO:0000256" key="3">
    <source>
        <dbReference type="PROSITE-ProRule" id="PRU00284"/>
    </source>
</evidence>
<comment type="similarity">
    <text evidence="2">Belongs to the methyl-accepting chemotaxis (MCP) protein family.</text>
</comment>
<dbReference type="EMBL" id="CP001359">
    <property type="protein sequence ID" value="ACL63726.1"/>
    <property type="molecule type" value="Genomic_DNA"/>
</dbReference>
<dbReference type="HOGENOM" id="CLU_023084_0_0_7"/>
<dbReference type="Gene3D" id="1.10.287.950">
    <property type="entry name" value="Methyl-accepting chemotaxis protein"/>
    <property type="match status" value="1"/>
</dbReference>
<evidence type="ECO:0000313" key="7">
    <source>
        <dbReference type="EMBL" id="ACL63726.1"/>
    </source>
</evidence>
<dbReference type="RefSeq" id="WP_012631780.1">
    <property type="nucleotide sequence ID" value="NC_011891.1"/>
</dbReference>
<dbReference type="InterPro" id="IPR004089">
    <property type="entry name" value="MCPsignal_dom"/>
</dbReference>
<evidence type="ECO:0000259" key="6">
    <source>
        <dbReference type="PROSITE" id="PS50885"/>
    </source>
</evidence>
<dbReference type="PANTHER" id="PTHR43531">
    <property type="entry name" value="PROTEIN ICFG"/>
    <property type="match status" value="1"/>
</dbReference>
<keyword evidence="8" id="KW-1185">Reference proteome</keyword>
<dbReference type="Pfam" id="PF18947">
    <property type="entry name" value="HAMP_2"/>
    <property type="match status" value="4"/>
</dbReference>
<dbReference type="InterPro" id="IPR051310">
    <property type="entry name" value="MCP_chemotaxis"/>
</dbReference>
<dbReference type="PANTHER" id="PTHR43531:SF11">
    <property type="entry name" value="METHYL-ACCEPTING CHEMOTAXIS PROTEIN 3"/>
    <property type="match status" value="1"/>
</dbReference>
<feature type="transmembrane region" description="Helical" evidence="4">
    <location>
        <begin position="45"/>
        <end position="66"/>
    </location>
</feature>
<dbReference type="InterPro" id="IPR004090">
    <property type="entry name" value="Chemotax_Me-accpt_rcpt"/>
</dbReference>
<evidence type="ECO:0000256" key="2">
    <source>
        <dbReference type="ARBA" id="ARBA00029447"/>
    </source>
</evidence>
<protein>
    <submittedName>
        <fullName evidence="7">Methyl-accepting chemotaxis sensory transducer</fullName>
    </submittedName>
</protein>
<dbReference type="GO" id="GO:0004888">
    <property type="term" value="F:transmembrane signaling receptor activity"/>
    <property type="evidence" value="ECO:0007669"/>
    <property type="project" value="InterPro"/>
</dbReference>
<organism evidence="7 8">
    <name type="scientific">Anaeromyxobacter dehalogenans (strain ATCC BAA-258 / DSM 21875 / 2CP-1)</name>
    <dbReference type="NCBI Taxonomy" id="455488"/>
    <lineage>
        <taxon>Bacteria</taxon>
        <taxon>Pseudomonadati</taxon>
        <taxon>Myxococcota</taxon>
        <taxon>Myxococcia</taxon>
        <taxon>Myxococcales</taxon>
        <taxon>Cystobacterineae</taxon>
        <taxon>Anaeromyxobacteraceae</taxon>
        <taxon>Anaeromyxobacter</taxon>
    </lineage>
</organism>
<dbReference type="KEGG" id="acp:A2cp1_0369"/>
<keyword evidence="4" id="KW-0812">Transmembrane</keyword>
<dbReference type="Pfam" id="PF00015">
    <property type="entry name" value="MCPsignal"/>
    <property type="match status" value="1"/>
</dbReference>
<feature type="domain" description="Methyl-accepting transducer" evidence="5">
    <location>
        <begin position="444"/>
        <end position="673"/>
    </location>
</feature>
<dbReference type="GO" id="GO:0007165">
    <property type="term" value="P:signal transduction"/>
    <property type="evidence" value="ECO:0007669"/>
    <property type="project" value="UniProtKB-KW"/>
</dbReference>
<dbReference type="PROSITE" id="PS50111">
    <property type="entry name" value="CHEMOTAXIS_TRANSDUC_2"/>
    <property type="match status" value="1"/>
</dbReference>
<dbReference type="AlphaFoldDB" id="B8JA23"/>
<feature type="transmembrane region" description="Helical" evidence="4">
    <location>
        <begin position="12"/>
        <end position="33"/>
    </location>
</feature>
<dbReference type="GO" id="GO:0005886">
    <property type="term" value="C:plasma membrane"/>
    <property type="evidence" value="ECO:0007669"/>
    <property type="project" value="TreeGrafter"/>
</dbReference>
<dbReference type="Proteomes" id="UP000007089">
    <property type="component" value="Chromosome"/>
</dbReference>
<evidence type="ECO:0000256" key="4">
    <source>
        <dbReference type="SAM" id="Phobius"/>
    </source>
</evidence>
<gene>
    <name evidence="7" type="ordered locus">A2cp1_0369</name>
</gene>
<dbReference type="Gene3D" id="1.20.120.1530">
    <property type="match status" value="2"/>
</dbReference>
<dbReference type="GO" id="GO:0006935">
    <property type="term" value="P:chemotaxis"/>
    <property type="evidence" value="ECO:0007669"/>
    <property type="project" value="UniProtKB-KW"/>
</dbReference>
<dbReference type="PRINTS" id="PR00260">
    <property type="entry name" value="CHEMTRNSDUCR"/>
</dbReference>
<sequence length="725" mass="74427">MLRSLPVSTKILGSSLLAAGATLAAGMAGWLAARGGLPGGATLALGASAAVAAVIAAGGLFVSLVVGRAIRAMRTESAHVRDAVRAGMLTVRGGEGRIDPEFQLIIRTLNETLDAFSVPFAATAEAVERISRGDLPARITAPFEGDFDRLREAVNAVIEVVEQRNDDIRRLVEAATAGRLDVRADVTRYHGYNGAMIGRINLLLDTVIRPIEVATDRVVRLAAGEVPPDVDLAVQGRFLDLKRGVNALLEVVRLRNADLALLLRAAAEGRLDVRADPSRYPGQNGDLVRGMNALLDAVVAPLRAAAGALERLARGEAPAPIEETYRGEFDTLRRNVNACTSAIRALVGEVDVAIEAGRAGDLGRRGDPARCEGDYRRVLAGVNEILDAVSAPVREASEVLARLAARDLRARMGGRYLGDHARLQQVVNGTAGALDAALGQVVEAVGGISAAAAQIASSSRAVAGGAAEQASAIGRTGASLEAVAGQARATSEHASAADGLTAAARDAAAEGTATVSRMTAAMAQVRLAAEQTAQIIKDIDEISFQTNLLALNAAVEAARAGDAGRGFAVVAEEVRSLALRSKAAASRTEALIHESVRQAADGDAITRAVAERLEAIHGSSDRLAALAAEISASAREQASGVARITGTVAEIDRVTQQNAASAEQSSAAAAELSARSGMLAELLGEFRLGGAGDRAAVRAAPRAACEAGRGSDDPTCLAAGATGGA</sequence>
<feature type="domain" description="HAMP" evidence="6">
    <location>
        <begin position="296"/>
        <end position="348"/>
    </location>
</feature>
<reference evidence="7" key="1">
    <citation type="submission" date="2009-01" db="EMBL/GenBank/DDBJ databases">
        <title>Complete sequence of Anaeromyxobacter dehalogenans 2CP-1.</title>
        <authorList>
            <consortium name="US DOE Joint Genome Institute"/>
            <person name="Lucas S."/>
            <person name="Copeland A."/>
            <person name="Lapidus A."/>
            <person name="Glavina del Rio T."/>
            <person name="Dalin E."/>
            <person name="Tice H."/>
            <person name="Bruce D."/>
            <person name="Goodwin L."/>
            <person name="Pitluck S."/>
            <person name="Saunders E."/>
            <person name="Brettin T."/>
            <person name="Detter J.C."/>
            <person name="Han C."/>
            <person name="Larimer F."/>
            <person name="Land M."/>
            <person name="Hauser L."/>
            <person name="Kyrpides N."/>
            <person name="Ovchinnikova G."/>
            <person name="Beliaev A.S."/>
            <person name="Richardson P."/>
        </authorList>
    </citation>
    <scope>NUCLEOTIDE SEQUENCE</scope>
    <source>
        <strain evidence="7">2CP-1</strain>
    </source>
</reference>